<feature type="transmembrane region" description="Helical" evidence="5">
    <location>
        <begin position="103"/>
        <end position="127"/>
    </location>
</feature>
<keyword evidence="2 5" id="KW-0812">Transmembrane</keyword>
<reference evidence="6 7" key="1">
    <citation type="journal article" date="2016" name="Microbes Environ.">
        <title>Phylogenetically diverse aerobic anoxygenic phototrophic bacteria isolated from epilithic biofilms in Tama river, Japan.</title>
        <authorList>
            <person name="Hirose S."/>
            <person name="Matsuura K."/>
            <person name="Haruta S."/>
        </authorList>
    </citation>
    <scope>NUCLEOTIDE SEQUENCE [LARGE SCALE GENOMIC DNA]</scope>
    <source>
        <strain evidence="6 7">S08</strain>
    </source>
</reference>
<evidence type="ECO:0000313" key="7">
    <source>
        <dbReference type="Proteomes" id="UP000831327"/>
    </source>
</evidence>
<keyword evidence="3 5" id="KW-1133">Transmembrane helix</keyword>
<evidence type="ECO:0000256" key="4">
    <source>
        <dbReference type="ARBA" id="ARBA00023136"/>
    </source>
</evidence>
<feature type="transmembrane region" description="Helical" evidence="5">
    <location>
        <begin position="42"/>
        <end position="60"/>
    </location>
</feature>
<sequence>MSDLPLLALKLSLLVFMAGSLLEMGLRLRLSDALSGLRDRRFLIYGVGFGFVIGPALAWAMTQLLPLSPPHALGLMLLGLTPCAPFLPVMVKRAQGDVACVPAMMLLAAVGTVVLMPVAVPLLATGLTIDAWAIARPLVIMVLGPLALGMVVFHVAPHVAATVRPHVRSVAAGAAVVLVVLCGVLFGRGFLASFGSFAVGSQVLFLAIMTTAGYGLSRGVRQQRRSVLGLGLCTRNVGAAMAPLLSAPGVDDGVIVMVTLGVPVQIACGLIAAWWFARVARRAATEGEAACLSG</sequence>
<keyword evidence="7" id="KW-1185">Reference proteome</keyword>
<proteinExistence type="predicted"/>
<feature type="transmembrane region" description="Helical" evidence="5">
    <location>
        <begin position="192"/>
        <end position="215"/>
    </location>
</feature>
<accession>A0ABM7Y8E5</accession>
<dbReference type="PANTHER" id="PTHR10361">
    <property type="entry name" value="SODIUM-BILE ACID COTRANSPORTER"/>
    <property type="match status" value="1"/>
</dbReference>
<evidence type="ECO:0000256" key="5">
    <source>
        <dbReference type="SAM" id="Phobius"/>
    </source>
</evidence>
<gene>
    <name evidence="6" type="ORF">Rmf_42410</name>
</gene>
<evidence type="ECO:0000256" key="2">
    <source>
        <dbReference type="ARBA" id="ARBA00022692"/>
    </source>
</evidence>
<dbReference type="EMBL" id="AP025637">
    <property type="protein sequence ID" value="BDG74312.1"/>
    <property type="molecule type" value="Genomic_DNA"/>
</dbReference>
<evidence type="ECO:0000313" key="6">
    <source>
        <dbReference type="EMBL" id="BDG74312.1"/>
    </source>
</evidence>
<dbReference type="PANTHER" id="PTHR10361:SF28">
    <property type="entry name" value="P3 PROTEIN-RELATED"/>
    <property type="match status" value="1"/>
</dbReference>
<protein>
    <submittedName>
        <fullName evidence="6">Uncharacterized protein</fullName>
    </submittedName>
</protein>
<feature type="transmembrane region" description="Helical" evidence="5">
    <location>
        <begin position="6"/>
        <end position="30"/>
    </location>
</feature>
<evidence type="ECO:0000256" key="1">
    <source>
        <dbReference type="ARBA" id="ARBA00004141"/>
    </source>
</evidence>
<dbReference type="Pfam" id="PF01758">
    <property type="entry name" value="SBF"/>
    <property type="match status" value="1"/>
</dbReference>
<dbReference type="Gene3D" id="1.20.1530.20">
    <property type="match status" value="1"/>
</dbReference>
<dbReference type="InterPro" id="IPR002657">
    <property type="entry name" value="BilAc:Na_symport/Acr3"/>
</dbReference>
<dbReference type="Proteomes" id="UP000831327">
    <property type="component" value="Chromosome"/>
</dbReference>
<feature type="transmembrane region" description="Helical" evidence="5">
    <location>
        <begin position="253"/>
        <end position="277"/>
    </location>
</feature>
<dbReference type="InterPro" id="IPR004710">
    <property type="entry name" value="Bilac:Na_transpt"/>
</dbReference>
<comment type="subcellular location">
    <subcellularLocation>
        <location evidence="1">Membrane</location>
        <topology evidence="1">Multi-pass membrane protein</topology>
    </subcellularLocation>
</comment>
<dbReference type="InterPro" id="IPR038770">
    <property type="entry name" value="Na+/solute_symporter_sf"/>
</dbReference>
<keyword evidence="4 5" id="KW-0472">Membrane</keyword>
<feature type="transmembrane region" description="Helical" evidence="5">
    <location>
        <begin position="227"/>
        <end position="247"/>
    </location>
</feature>
<name>A0ABM7Y8E5_9PROT</name>
<dbReference type="RefSeq" id="WP_244408496.1">
    <property type="nucleotide sequence ID" value="NZ_AP025637.1"/>
</dbReference>
<feature type="transmembrane region" description="Helical" evidence="5">
    <location>
        <begin position="133"/>
        <end position="155"/>
    </location>
</feature>
<evidence type="ECO:0000256" key="3">
    <source>
        <dbReference type="ARBA" id="ARBA00022989"/>
    </source>
</evidence>
<organism evidence="6 7">
    <name type="scientific">Roseomonas fluvialis</name>
    <dbReference type="NCBI Taxonomy" id="1750527"/>
    <lineage>
        <taxon>Bacteria</taxon>
        <taxon>Pseudomonadati</taxon>
        <taxon>Pseudomonadota</taxon>
        <taxon>Alphaproteobacteria</taxon>
        <taxon>Acetobacterales</taxon>
        <taxon>Roseomonadaceae</taxon>
        <taxon>Roseomonas</taxon>
    </lineage>
</organism>
<feature type="transmembrane region" description="Helical" evidence="5">
    <location>
        <begin position="72"/>
        <end position="91"/>
    </location>
</feature>
<feature type="transmembrane region" description="Helical" evidence="5">
    <location>
        <begin position="167"/>
        <end position="186"/>
    </location>
</feature>